<feature type="chain" id="PRO_5031443540" description="Methyltransferase type 11 domain-containing protein" evidence="2">
    <location>
        <begin position="28"/>
        <end position="366"/>
    </location>
</feature>
<dbReference type="CDD" id="cd02440">
    <property type="entry name" value="AdoMet_MTases"/>
    <property type="match status" value="1"/>
</dbReference>
<dbReference type="AlphaFoldDB" id="A0A7S2L5X1"/>
<accession>A0A7S2L5X1</accession>
<dbReference type="GO" id="GO:0003838">
    <property type="term" value="F:sterol 24-C-methyltransferase activity"/>
    <property type="evidence" value="ECO:0007669"/>
    <property type="project" value="TreeGrafter"/>
</dbReference>
<dbReference type="EMBL" id="HBGW01057495">
    <property type="protein sequence ID" value="CAD9596826.1"/>
    <property type="molecule type" value="Transcribed_RNA"/>
</dbReference>
<protein>
    <recommendedName>
        <fullName evidence="3">Methyltransferase type 11 domain-containing protein</fullName>
    </recommendedName>
</protein>
<reference evidence="4" key="1">
    <citation type="submission" date="2021-01" db="EMBL/GenBank/DDBJ databases">
        <authorList>
            <person name="Corre E."/>
            <person name="Pelletier E."/>
            <person name="Niang G."/>
            <person name="Scheremetjew M."/>
            <person name="Finn R."/>
            <person name="Kale V."/>
            <person name="Holt S."/>
            <person name="Cochrane G."/>
            <person name="Meng A."/>
            <person name="Brown T."/>
            <person name="Cohen L."/>
        </authorList>
    </citation>
    <scope>NUCLEOTIDE SEQUENCE</scope>
    <source>
        <strain evidence="4">RCC3387</strain>
    </source>
</reference>
<evidence type="ECO:0000313" key="4">
    <source>
        <dbReference type="EMBL" id="CAD9596826.1"/>
    </source>
</evidence>
<dbReference type="InterPro" id="IPR013216">
    <property type="entry name" value="Methyltransf_11"/>
</dbReference>
<feature type="signal peptide" evidence="2">
    <location>
        <begin position="1"/>
        <end position="27"/>
    </location>
</feature>
<dbReference type="Pfam" id="PF08241">
    <property type="entry name" value="Methyltransf_11"/>
    <property type="match status" value="1"/>
</dbReference>
<dbReference type="InterPro" id="IPR029063">
    <property type="entry name" value="SAM-dependent_MTases_sf"/>
</dbReference>
<keyword evidence="2" id="KW-0732">Signal</keyword>
<keyword evidence="1" id="KW-0808">Transferase</keyword>
<evidence type="ECO:0000259" key="3">
    <source>
        <dbReference type="Pfam" id="PF08241"/>
    </source>
</evidence>
<feature type="domain" description="Methyltransferase type 11" evidence="3">
    <location>
        <begin position="134"/>
        <end position="232"/>
    </location>
</feature>
<dbReference type="PANTHER" id="PTHR44068">
    <property type="entry name" value="ZGC:194242"/>
    <property type="match status" value="1"/>
</dbReference>
<gene>
    <name evidence="4" type="ORF">BRAN1462_LOCUS36535</name>
</gene>
<dbReference type="GO" id="GO:0006696">
    <property type="term" value="P:ergosterol biosynthetic process"/>
    <property type="evidence" value="ECO:0007669"/>
    <property type="project" value="TreeGrafter"/>
</dbReference>
<evidence type="ECO:0000256" key="2">
    <source>
        <dbReference type="SAM" id="SignalP"/>
    </source>
</evidence>
<dbReference type="SUPFAM" id="SSF53335">
    <property type="entry name" value="S-adenosyl-L-methionine-dependent methyltransferases"/>
    <property type="match status" value="1"/>
</dbReference>
<sequence length="366" mass="40347">MVFRAFLGATLVLPVALLGGLCGWSQSSPTVLWYRVSTSAKALYALFTLPQNDIDDFLRSYEIFDKEAISTSEDAQNIVNYYQVINHLCALGEVEKMYIPPVLDLKRGIFGNQVLWEETGMADKLNIGPGKKVLDVGCGRGRIAHHVASYSGAHVTGLNIDRSQIAMGREYAEATSMGSKLEFVEGNYNDPLPFADGAFDALYHVQALTYAKDLPALLRDMHRVLKPGAKVSFLDWFKLPAYDPSDSHHRKLLADVKAVIGAVWTPSPEEYVEALEQAGFVVLSSREASEDGGHQYPLVKQAEFFYETSKVIVATLANLGLIPKHFDTLLTRLTQGGQSFVEADKLSLFTTSWQIIAQKPGQPLTA</sequence>
<dbReference type="Gene3D" id="3.40.50.150">
    <property type="entry name" value="Vaccinia Virus protein VP39"/>
    <property type="match status" value="1"/>
</dbReference>
<organism evidence="4">
    <name type="scientific">Zooxanthella nutricula</name>
    <dbReference type="NCBI Taxonomy" id="1333877"/>
    <lineage>
        <taxon>Eukaryota</taxon>
        <taxon>Sar</taxon>
        <taxon>Alveolata</taxon>
        <taxon>Dinophyceae</taxon>
        <taxon>Peridiniales</taxon>
        <taxon>Peridiniales incertae sedis</taxon>
        <taxon>Zooxanthella</taxon>
    </lineage>
</organism>
<evidence type="ECO:0000256" key="1">
    <source>
        <dbReference type="ARBA" id="ARBA00022679"/>
    </source>
</evidence>
<proteinExistence type="predicted"/>
<dbReference type="InterPro" id="IPR050447">
    <property type="entry name" value="Erg6_SMT_methyltransf"/>
</dbReference>
<dbReference type="PANTHER" id="PTHR44068:SF4">
    <property type="entry name" value="S-ADENOSYL-METHIONINE-STEROL-C-METHYLTRANSFERAS (AFU_ORTHOLOGUE AFUA_4G09190)"/>
    <property type="match status" value="1"/>
</dbReference>
<name>A0A7S2L5X1_9DINO</name>
<dbReference type="GO" id="GO:0005783">
    <property type="term" value="C:endoplasmic reticulum"/>
    <property type="evidence" value="ECO:0007669"/>
    <property type="project" value="TreeGrafter"/>
</dbReference>